<dbReference type="Proteomes" id="UP000319160">
    <property type="component" value="Unassembled WGS sequence"/>
</dbReference>
<evidence type="ECO:0000313" key="2">
    <source>
        <dbReference type="EMBL" id="TRX94148.1"/>
    </source>
</evidence>
<keyword evidence="3" id="KW-1185">Reference proteome</keyword>
<name>A0A553I1S6_9PEZI</name>
<proteinExistence type="predicted"/>
<reference evidence="3" key="1">
    <citation type="submission" date="2019-06" db="EMBL/GenBank/DDBJ databases">
        <title>Draft genome sequence of the griseofulvin-producing fungus Xylaria cubensis strain G536.</title>
        <authorList>
            <person name="Mead M.E."/>
            <person name="Raja H.A."/>
            <person name="Steenwyk J.L."/>
            <person name="Knowles S.L."/>
            <person name="Oberlies N.H."/>
            <person name="Rokas A."/>
        </authorList>
    </citation>
    <scope>NUCLEOTIDE SEQUENCE [LARGE SCALE GENOMIC DNA]</scope>
    <source>
        <strain evidence="3">G536</strain>
    </source>
</reference>
<sequence length="342" mass="36886">MLLQLPLINGSASRTILARGLDGRGPPTAETLAESGGKYLGRDLADREEETKKEFTEHYPRADWEMTTAQVVGVTEPNCSTESLHYPKIAKSTKGQSNAEFPPHVRCGISGRFEASIAGKVQDSGARGSRVDVDQGNNVWGKKLYTVDKFSEKKQDDGRGTDLSERPPNNIDENSLQGPQESSRETHPDQALQSITHINMAPTKSVPKKSVAARKASASRKAGVMKAKAVSRPIRMTKTVQAKVNSAIACRTMNDYELHSLRTINPTSHTDELYLIQTSHPLMLCGTPQSSASISGKGQLPSVEITTRQSLSASTACQGFKMVTSSGMQVSASILASFAALI</sequence>
<evidence type="ECO:0000256" key="1">
    <source>
        <dbReference type="SAM" id="MobiDB-lite"/>
    </source>
</evidence>
<gene>
    <name evidence="2" type="ORF">FHL15_004916</name>
</gene>
<protein>
    <submittedName>
        <fullName evidence="2">Uncharacterized protein</fullName>
    </submittedName>
</protein>
<feature type="compositionally biased region" description="Low complexity" evidence="1">
    <location>
        <begin position="204"/>
        <end position="219"/>
    </location>
</feature>
<accession>A0A553I1S6</accession>
<organism evidence="2 3">
    <name type="scientific">Xylaria flabelliformis</name>
    <dbReference type="NCBI Taxonomy" id="2512241"/>
    <lineage>
        <taxon>Eukaryota</taxon>
        <taxon>Fungi</taxon>
        <taxon>Dikarya</taxon>
        <taxon>Ascomycota</taxon>
        <taxon>Pezizomycotina</taxon>
        <taxon>Sordariomycetes</taxon>
        <taxon>Xylariomycetidae</taxon>
        <taxon>Xylariales</taxon>
        <taxon>Xylariaceae</taxon>
        <taxon>Xylaria</taxon>
    </lineage>
</organism>
<feature type="compositionally biased region" description="Polar residues" evidence="1">
    <location>
        <begin position="171"/>
        <end position="181"/>
    </location>
</feature>
<comment type="caution">
    <text evidence="2">The sequence shown here is derived from an EMBL/GenBank/DDBJ whole genome shotgun (WGS) entry which is preliminary data.</text>
</comment>
<dbReference type="EMBL" id="VFLP01000024">
    <property type="protein sequence ID" value="TRX94148.1"/>
    <property type="molecule type" value="Genomic_DNA"/>
</dbReference>
<feature type="compositionally biased region" description="Basic and acidic residues" evidence="1">
    <location>
        <begin position="151"/>
        <end position="165"/>
    </location>
</feature>
<evidence type="ECO:0000313" key="3">
    <source>
        <dbReference type="Proteomes" id="UP000319160"/>
    </source>
</evidence>
<dbReference type="AlphaFoldDB" id="A0A553I1S6"/>
<feature type="region of interest" description="Disordered" evidence="1">
    <location>
        <begin position="151"/>
        <end position="219"/>
    </location>
</feature>